<keyword evidence="3" id="KW-0813">Transport</keyword>
<comment type="similarity">
    <text evidence="2">Belongs to the ABC transporter superfamily. ABCC family. Conjugate transporter (TC 3.A.1.208) subfamily.</text>
</comment>
<feature type="transmembrane region" description="Helical" evidence="9">
    <location>
        <begin position="247"/>
        <end position="267"/>
    </location>
</feature>
<evidence type="ECO:0000256" key="5">
    <source>
        <dbReference type="ARBA" id="ARBA00022741"/>
    </source>
</evidence>
<dbReference type="Pfam" id="PF00005">
    <property type="entry name" value="ABC_tran"/>
    <property type="match status" value="2"/>
</dbReference>
<dbReference type="Gene3D" id="1.20.1560.10">
    <property type="entry name" value="ABC transporter type 1, transmembrane domain"/>
    <property type="match status" value="2"/>
</dbReference>
<dbReference type="PANTHER" id="PTHR24223">
    <property type="entry name" value="ATP-BINDING CASSETTE SUB-FAMILY C"/>
    <property type="match status" value="1"/>
</dbReference>
<dbReference type="InterPro" id="IPR003593">
    <property type="entry name" value="AAA+_ATPase"/>
</dbReference>
<feature type="transmembrane region" description="Helical" evidence="9">
    <location>
        <begin position="222"/>
        <end position="241"/>
    </location>
</feature>
<evidence type="ECO:0000256" key="8">
    <source>
        <dbReference type="ARBA" id="ARBA00023136"/>
    </source>
</evidence>
<dbReference type="CDD" id="cd18580">
    <property type="entry name" value="ABC_6TM_ABCC_D2"/>
    <property type="match status" value="1"/>
</dbReference>
<evidence type="ECO:0000313" key="12">
    <source>
        <dbReference type="EMBL" id="CAH3109241.1"/>
    </source>
</evidence>
<evidence type="ECO:0000256" key="2">
    <source>
        <dbReference type="ARBA" id="ARBA00009726"/>
    </source>
</evidence>
<feature type="transmembrane region" description="Helical" evidence="9">
    <location>
        <begin position="735"/>
        <end position="757"/>
    </location>
</feature>
<dbReference type="SUPFAM" id="SSF52540">
    <property type="entry name" value="P-loop containing nucleoside triphosphate hydrolases"/>
    <property type="match status" value="2"/>
</dbReference>
<sequence>MSRKGYETLATNEDNTNQSFHPTNSANLLSLLTFWWMNNIFSKGNKRPLNQSDFLPLHEDDKARDLTERLQKEWNDQLLKWNNSQGKQPRLWRCVLRTLVSKVTLFHLSVWVFESFFRITQPLLIGFLLSMLSSNEINLSLVYACCWLLASIGFCYFGKQYSVYNLELLGMRTSSALKGIIYLKIPLVSRQDLLETTTGNIFDLISNDVQRIEQAPVPFTSLLFKTPLELIAVVCLLLYLIGWQPLMGVLFILMLIPVCMIISYFCAELRKNTAKVTDRRISQMSEVVCGIRALKAHAWEENYKERVQEVRRNEIWMLTKKSFLLSIIGSFLFASSAATFLSMLALVLTGEYRSPSRAFMILAFMKTLRSVSLRLADGAPLAFELFVSFQRIERFLLLNNVALDPVDYNDGASNQLLIRKSCPKDRCINQKVSLHDGDAGDEQPLARKLRDESLSVSNLTCKSGDKYLLRDVSFDSSRRSLTVITGQVGSGKSTLLAAIAGEAAKTRGSVLFPGNVSYVPQSAWLFSGTFRENILFGEPYDKEKYAEVIDACALREDVGRFPNGDLTFVGEQGVTLSGGQRARVSLARAVYADADVYLLDDPLSAVDAKVGEHIFNQCICKLLQNKITILVSYGKTHMIAADQVVVLHEGSVLGKGSFNELQGREEIVAVIDASVNEEKPTPPTLGTEDGIAHSRFEKSTGSFDEHLEIEEEEKAIGKISATMYWEYFKAGTHPAVVIFILSFFVGAQALIVSPDLWLSHLTKMSWGAQQESKTWYIYASFVSAALIVAAIRVFLFFFMCLRSAENLHNKMVSSLLQAKVLFFDTNPAGRILNRFSKDIGCLDELLPALFAASMQLNLSMLTAAVLPAFTNVWLSFVCFPVIGIFLCLAWYYLKTSRELKRWQSICRSPVFSHFSETIAGLDTIRTRKRERDFIDQFYRRQDVHNQVFSMTLSSNRWLCVRVDILSSFLIAAVATLSVLVTEEPALIGLSLAYVIETTNVASYAVRKFSDVENFMTSFERVKVYTNLDAEPGYKTESMPPINWPRDGHVSFTNVSLRYYPGGPQVLKDLTFNIKGRQNLGIVGRTGYGKSYIVAALLRMPEAEGGIFIDDVSVNRVQLQESRRCISVLSQSPVLFSGSLKTNLDPLNKHSDNELWNVLKEVKLNRLVEDLEGQLDFKLLERGENLSVGERQLICLARTLLQQSKIVILDEPTAHVDPNTERTIWATVKEKLKNSTIITITHRLNTVKDCDLILVLREGQVAEMDTFNALMRQQGGIFQSLAASQGLLS</sequence>
<feature type="transmembrane region" description="Helical" evidence="9">
    <location>
        <begin position="322"/>
        <end position="348"/>
    </location>
</feature>
<dbReference type="CDD" id="cd18579">
    <property type="entry name" value="ABC_6TM_ABCC_D1"/>
    <property type="match status" value="1"/>
</dbReference>
<proteinExistence type="inferred from homology"/>
<comment type="subcellular location">
    <subcellularLocation>
        <location evidence="1">Membrane</location>
        <topology evidence="1">Multi-pass membrane protein</topology>
    </subcellularLocation>
</comment>
<dbReference type="PROSITE" id="PS00211">
    <property type="entry name" value="ABC_TRANSPORTER_1"/>
    <property type="match status" value="2"/>
</dbReference>
<feature type="transmembrane region" description="Helical" evidence="9">
    <location>
        <begin position="94"/>
        <end position="117"/>
    </location>
</feature>
<dbReference type="SMART" id="SM00382">
    <property type="entry name" value="AAA"/>
    <property type="match status" value="2"/>
</dbReference>
<dbReference type="Gene3D" id="3.40.50.300">
    <property type="entry name" value="P-loop containing nucleotide triphosphate hydrolases"/>
    <property type="match status" value="2"/>
</dbReference>
<dbReference type="SUPFAM" id="SSF90123">
    <property type="entry name" value="ABC transporter transmembrane region"/>
    <property type="match status" value="2"/>
</dbReference>
<reference evidence="12 13" key="1">
    <citation type="submission" date="2022-05" db="EMBL/GenBank/DDBJ databases">
        <authorList>
            <consortium name="Genoscope - CEA"/>
            <person name="William W."/>
        </authorList>
    </citation>
    <scope>NUCLEOTIDE SEQUENCE [LARGE SCALE GENOMIC DNA]</scope>
</reference>
<comment type="caution">
    <text evidence="12">The sequence shown here is derived from an EMBL/GenBank/DDBJ whole genome shotgun (WGS) entry which is preliminary data.</text>
</comment>
<evidence type="ECO:0000259" key="10">
    <source>
        <dbReference type="PROSITE" id="PS50893"/>
    </source>
</evidence>
<accession>A0ABN8NM38</accession>
<keyword evidence="5" id="KW-0547">Nucleotide-binding</keyword>
<feature type="transmembrane region" description="Helical" evidence="9">
    <location>
        <begin position="777"/>
        <end position="801"/>
    </location>
</feature>
<feature type="domain" description="ABC transporter" evidence="10">
    <location>
        <begin position="1049"/>
        <end position="1282"/>
    </location>
</feature>
<keyword evidence="4 9" id="KW-0812">Transmembrane</keyword>
<dbReference type="Proteomes" id="UP001159405">
    <property type="component" value="Unassembled WGS sequence"/>
</dbReference>
<keyword evidence="8 9" id="KW-0472">Membrane</keyword>
<evidence type="ECO:0000256" key="9">
    <source>
        <dbReference type="SAM" id="Phobius"/>
    </source>
</evidence>
<keyword evidence="13" id="KW-1185">Reference proteome</keyword>
<dbReference type="InterPro" id="IPR027417">
    <property type="entry name" value="P-loop_NTPase"/>
</dbReference>
<dbReference type="InterPro" id="IPR036640">
    <property type="entry name" value="ABC1_TM_sf"/>
</dbReference>
<name>A0ABN8NM38_9CNID</name>
<dbReference type="Pfam" id="PF00664">
    <property type="entry name" value="ABC_membrane"/>
    <property type="match status" value="2"/>
</dbReference>
<dbReference type="CDD" id="cd03244">
    <property type="entry name" value="ABCC_MRP_domain2"/>
    <property type="match status" value="1"/>
</dbReference>
<dbReference type="InterPro" id="IPR044746">
    <property type="entry name" value="ABCC_6TM_D1"/>
</dbReference>
<feature type="transmembrane region" description="Helical" evidence="9">
    <location>
        <begin position="872"/>
        <end position="893"/>
    </location>
</feature>
<feature type="transmembrane region" description="Helical" evidence="9">
    <location>
        <begin position="958"/>
        <end position="979"/>
    </location>
</feature>
<evidence type="ECO:0000259" key="11">
    <source>
        <dbReference type="PROSITE" id="PS50929"/>
    </source>
</evidence>
<dbReference type="InterPro" id="IPR003439">
    <property type="entry name" value="ABC_transporter-like_ATP-bd"/>
</dbReference>
<gene>
    <name evidence="12" type="ORF">PLOB_00017654</name>
</gene>
<evidence type="ECO:0000256" key="4">
    <source>
        <dbReference type="ARBA" id="ARBA00022692"/>
    </source>
</evidence>
<dbReference type="PROSITE" id="PS50929">
    <property type="entry name" value="ABC_TM1F"/>
    <property type="match status" value="2"/>
</dbReference>
<keyword evidence="6" id="KW-0067">ATP-binding</keyword>
<dbReference type="EMBL" id="CALNXK010000021">
    <property type="protein sequence ID" value="CAH3109241.1"/>
    <property type="molecule type" value="Genomic_DNA"/>
</dbReference>
<dbReference type="InterPro" id="IPR011527">
    <property type="entry name" value="ABC1_TM_dom"/>
</dbReference>
<evidence type="ECO:0000256" key="3">
    <source>
        <dbReference type="ARBA" id="ARBA00022448"/>
    </source>
</evidence>
<dbReference type="InterPro" id="IPR044726">
    <property type="entry name" value="ABCC_6TM_D2"/>
</dbReference>
<dbReference type="InterPro" id="IPR050173">
    <property type="entry name" value="ABC_transporter_C-like"/>
</dbReference>
<dbReference type="PANTHER" id="PTHR24223:SF456">
    <property type="entry name" value="MULTIDRUG RESISTANCE-ASSOCIATED PROTEIN LETHAL(2)03659"/>
    <property type="match status" value="1"/>
</dbReference>
<evidence type="ECO:0000256" key="6">
    <source>
        <dbReference type="ARBA" id="ARBA00022840"/>
    </source>
</evidence>
<dbReference type="CDD" id="cd03250">
    <property type="entry name" value="ABCC_MRP_domain1"/>
    <property type="match status" value="1"/>
</dbReference>
<feature type="domain" description="ABC transmembrane type-1" evidence="11">
    <location>
        <begin position="112"/>
        <end position="351"/>
    </location>
</feature>
<organism evidence="12 13">
    <name type="scientific">Porites lobata</name>
    <dbReference type="NCBI Taxonomy" id="104759"/>
    <lineage>
        <taxon>Eukaryota</taxon>
        <taxon>Metazoa</taxon>
        <taxon>Cnidaria</taxon>
        <taxon>Anthozoa</taxon>
        <taxon>Hexacorallia</taxon>
        <taxon>Scleractinia</taxon>
        <taxon>Fungiina</taxon>
        <taxon>Poritidae</taxon>
        <taxon>Porites</taxon>
    </lineage>
</organism>
<protein>
    <submittedName>
        <fullName evidence="12">Uncharacterized protein</fullName>
    </submittedName>
</protein>
<evidence type="ECO:0000313" key="13">
    <source>
        <dbReference type="Proteomes" id="UP001159405"/>
    </source>
</evidence>
<feature type="domain" description="ABC transporter" evidence="10">
    <location>
        <begin position="449"/>
        <end position="674"/>
    </location>
</feature>
<keyword evidence="7 9" id="KW-1133">Transmembrane helix</keyword>
<feature type="domain" description="ABC transmembrane type-1" evidence="11">
    <location>
        <begin position="738"/>
        <end position="1013"/>
    </location>
</feature>
<dbReference type="PROSITE" id="PS50893">
    <property type="entry name" value="ABC_TRANSPORTER_2"/>
    <property type="match status" value="2"/>
</dbReference>
<feature type="transmembrane region" description="Helical" evidence="9">
    <location>
        <begin position="137"/>
        <end position="157"/>
    </location>
</feature>
<evidence type="ECO:0000256" key="1">
    <source>
        <dbReference type="ARBA" id="ARBA00004141"/>
    </source>
</evidence>
<dbReference type="InterPro" id="IPR017871">
    <property type="entry name" value="ABC_transporter-like_CS"/>
</dbReference>
<evidence type="ECO:0000256" key="7">
    <source>
        <dbReference type="ARBA" id="ARBA00022989"/>
    </source>
</evidence>